<keyword evidence="1" id="KW-0812">Transmembrane</keyword>
<feature type="transmembrane region" description="Helical" evidence="1">
    <location>
        <begin position="92"/>
        <end position="113"/>
    </location>
</feature>
<organism evidence="2 3">
    <name type="scientific">Trifolium subterraneum</name>
    <name type="common">Subterranean clover</name>
    <dbReference type="NCBI Taxonomy" id="3900"/>
    <lineage>
        <taxon>Eukaryota</taxon>
        <taxon>Viridiplantae</taxon>
        <taxon>Streptophyta</taxon>
        <taxon>Embryophyta</taxon>
        <taxon>Tracheophyta</taxon>
        <taxon>Spermatophyta</taxon>
        <taxon>Magnoliopsida</taxon>
        <taxon>eudicotyledons</taxon>
        <taxon>Gunneridae</taxon>
        <taxon>Pentapetalae</taxon>
        <taxon>rosids</taxon>
        <taxon>fabids</taxon>
        <taxon>Fabales</taxon>
        <taxon>Fabaceae</taxon>
        <taxon>Papilionoideae</taxon>
        <taxon>50 kb inversion clade</taxon>
        <taxon>NPAAA clade</taxon>
        <taxon>Hologalegina</taxon>
        <taxon>IRL clade</taxon>
        <taxon>Trifolieae</taxon>
        <taxon>Trifolium</taxon>
    </lineage>
</organism>
<accession>A0A2Z6PAF5</accession>
<reference evidence="3" key="1">
    <citation type="journal article" date="2017" name="Front. Plant Sci.">
        <title>Climate Clever Clovers: New Paradigm to Reduce the Environmental Footprint of Ruminants by Breeding Low Methanogenic Forages Utilizing Haplotype Variation.</title>
        <authorList>
            <person name="Kaur P."/>
            <person name="Appels R."/>
            <person name="Bayer P.E."/>
            <person name="Keeble-Gagnere G."/>
            <person name="Wang J."/>
            <person name="Hirakawa H."/>
            <person name="Shirasawa K."/>
            <person name="Vercoe P."/>
            <person name="Stefanova K."/>
            <person name="Durmic Z."/>
            <person name="Nichols P."/>
            <person name="Revell C."/>
            <person name="Isobe S.N."/>
            <person name="Edwards D."/>
            <person name="Erskine W."/>
        </authorList>
    </citation>
    <scope>NUCLEOTIDE SEQUENCE [LARGE SCALE GENOMIC DNA]</scope>
    <source>
        <strain evidence="3">cv. Daliak</strain>
    </source>
</reference>
<gene>
    <name evidence="2" type="ORF">TSUD_04990</name>
</gene>
<proteinExistence type="predicted"/>
<feature type="transmembrane region" description="Helical" evidence="1">
    <location>
        <begin position="29"/>
        <end position="51"/>
    </location>
</feature>
<name>A0A2Z6PAF5_TRISU</name>
<evidence type="ECO:0000313" key="3">
    <source>
        <dbReference type="Proteomes" id="UP000242715"/>
    </source>
</evidence>
<evidence type="ECO:0000256" key="1">
    <source>
        <dbReference type="SAM" id="Phobius"/>
    </source>
</evidence>
<dbReference type="AlphaFoldDB" id="A0A2Z6PAF5"/>
<dbReference type="OrthoDB" id="1719712at2759"/>
<keyword evidence="3" id="KW-1185">Reference proteome</keyword>
<keyword evidence="1" id="KW-0472">Membrane</keyword>
<sequence length="116" mass="12948">MLGNVNTGGENGLYPISTLELRWSFIRKIYSISIFQLLLTIAVISVVLFVPPVANFFNSTHGTGVYIVLIFVPLIASGLPEFYYYKKHPHDYFFLLFLNVSSALPVGLTWVFAGGN</sequence>
<dbReference type="Proteomes" id="UP000242715">
    <property type="component" value="Unassembled WGS sequence"/>
</dbReference>
<evidence type="ECO:0008006" key="4">
    <source>
        <dbReference type="Google" id="ProtNLM"/>
    </source>
</evidence>
<evidence type="ECO:0000313" key="2">
    <source>
        <dbReference type="EMBL" id="GAU39907.1"/>
    </source>
</evidence>
<feature type="transmembrane region" description="Helical" evidence="1">
    <location>
        <begin position="63"/>
        <end position="85"/>
    </location>
</feature>
<keyword evidence="1" id="KW-1133">Transmembrane helix</keyword>
<dbReference type="EMBL" id="DF973783">
    <property type="protein sequence ID" value="GAU39907.1"/>
    <property type="molecule type" value="Genomic_DNA"/>
</dbReference>
<protein>
    <recommendedName>
        <fullName evidence="4">BI1-like protein</fullName>
    </recommendedName>
</protein>